<dbReference type="PANTHER" id="PTHR33164:SF64">
    <property type="entry name" value="TRANSCRIPTIONAL REGULATOR SLYA"/>
    <property type="match status" value="1"/>
</dbReference>
<name>A0A849C4W7_9NOCA</name>
<sequence length="168" mass="18518">MENHHRIFPCESLKYDVVYSASVDDSTAPAALAELARLARLASHELDRAIAACIGETSVGRWHVLEAVAAGSGRSMSQLAEVTLLSGASLTRLIDAMIDDNLVHRRVDDTDRRRVLVFPTRRGLITHQVMTKALNETGLDLLADDRGRLARSLTRLVTRIQQTEPVHA</sequence>
<evidence type="ECO:0000256" key="2">
    <source>
        <dbReference type="ARBA" id="ARBA00023125"/>
    </source>
</evidence>
<dbReference type="SMART" id="SM00347">
    <property type="entry name" value="HTH_MARR"/>
    <property type="match status" value="1"/>
</dbReference>
<feature type="domain" description="HTH marR-type" evidence="4">
    <location>
        <begin position="28"/>
        <end position="162"/>
    </location>
</feature>
<keyword evidence="1" id="KW-0805">Transcription regulation</keyword>
<evidence type="ECO:0000313" key="6">
    <source>
        <dbReference type="Proteomes" id="UP000586827"/>
    </source>
</evidence>
<dbReference type="GO" id="GO:0006950">
    <property type="term" value="P:response to stress"/>
    <property type="evidence" value="ECO:0007669"/>
    <property type="project" value="TreeGrafter"/>
</dbReference>
<dbReference type="PROSITE" id="PS50995">
    <property type="entry name" value="HTH_MARR_2"/>
    <property type="match status" value="1"/>
</dbReference>
<protein>
    <submittedName>
        <fullName evidence="5">Winged helix-turn-helix transcriptional regulator</fullName>
    </submittedName>
</protein>
<organism evidence="5 6">
    <name type="scientific">Nocardia uniformis</name>
    <dbReference type="NCBI Taxonomy" id="53432"/>
    <lineage>
        <taxon>Bacteria</taxon>
        <taxon>Bacillati</taxon>
        <taxon>Actinomycetota</taxon>
        <taxon>Actinomycetes</taxon>
        <taxon>Mycobacteriales</taxon>
        <taxon>Nocardiaceae</taxon>
        <taxon>Nocardia</taxon>
    </lineage>
</organism>
<evidence type="ECO:0000313" key="5">
    <source>
        <dbReference type="EMBL" id="NNH71470.1"/>
    </source>
</evidence>
<dbReference type="GO" id="GO:0003677">
    <property type="term" value="F:DNA binding"/>
    <property type="evidence" value="ECO:0007669"/>
    <property type="project" value="UniProtKB-KW"/>
</dbReference>
<reference evidence="5 6" key="1">
    <citation type="submission" date="2020-05" db="EMBL/GenBank/DDBJ databases">
        <title>MicrobeNet Type strains.</title>
        <authorList>
            <person name="Nicholson A.C."/>
        </authorList>
    </citation>
    <scope>NUCLEOTIDE SEQUENCE [LARGE SCALE GENOMIC DNA]</scope>
    <source>
        <strain evidence="5 6">JCM 3224</strain>
    </source>
</reference>
<keyword evidence="3" id="KW-0804">Transcription</keyword>
<evidence type="ECO:0000256" key="3">
    <source>
        <dbReference type="ARBA" id="ARBA00023163"/>
    </source>
</evidence>
<comment type="caution">
    <text evidence="5">The sequence shown here is derived from an EMBL/GenBank/DDBJ whole genome shotgun (WGS) entry which is preliminary data.</text>
</comment>
<dbReference type="EMBL" id="JABELX010000005">
    <property type="protein sequence ID" value="NNH71470.1"/>
    <property type="molecule type" value="Genomic_DNA"/>
</dbReference>
<accession>A0A849C4W7</accession>
<keyword evidence="6" id="KW-1185">Reference proteome</keyword>
<dbReference type="InterPro" id="IPR000835">
    <property type="entry name" value="HTH_MarR-typ"/>
</dbReference>
<dbReference type="GO" id="GO:0003700">
    <property type="term" value="F:DNA-binding transcription factor activity"/>
    <property type="evidence" value="ECO:0007669"/>
    <property type="project" value="InterPro"/>
</dbReference>
<dbReference type="InterPro" id="IPR039422">
    <property type="entry name" value="MarR/SlyA-like"/>
</dbReference>
<proteinExistence type="predicted"/>
<dbReference type="Gene3D" id="1.10.10.10">
    <property type="entry name" value="Winged helix-like DNA-binding domain superfamily/Winged helix DNA-binding domain"/>
    <property type="match status" value="1"/>
</dbReference>
<dbReference type="InterPro" id="IPR036390">
    <property type="entry name" value="WH_DNA-bd_sf"/>
</dbReference>
<dbReference type="Pfam" id="PF12802">
    <property type="entry name" value="MarR_2"/>
    <property type="match status" value="1"/>
</dbReference>
<dbReference type="Proteomes" id="UP000586827">
    <property type="component" value="Unassembled WGS sequence"/>
</dbReference>
<dbReference type="InterPro" id="IPR036388">
    <property type="entry name" value="WH-like_DNA-bd_sf"/>
</dbReference>
<gene>
    <name evidence="5" type="ORF">HLB23_16635</name>
</gene>
<keyword evidence="2" id="KW-0238">DNA-binding</keyword>
<evidence type="ECO:0000259" key="4">
    <source>
        <dbReference type="PROSITE" id="PS50995"/>
    </source>
</evidence>
<dbReference type="SUPFAM" id="SSF46785">
    <property type="entry name" value="Winged helix' DNA-binding domain"/>
    <property type="match status" value="1"/>
</dbReference>
<evidence type="ECO:0000256" key="1">
    <source>
        <dbReference type="ARBA" id="ARBA00023015"/>
    </source>
</evidence>
<dbReference type="AlphaFoldDB" id="A0A849C4W7"/>
<dbReference type="PANTHER" id="PTHR33164">
    <property type="entry name" value="TRANSCRIPTIONAL REGULATOR, MARR FAMILY"/>
    <property type="match status" value="1"/>
</dbReference>